<evidence type="ECO:0008006" key="4">
    <source>
        <dbReference type="Google" id="ProtNLM"/>
    </source>
</evidence>
<proteinExistence type="inferred from homology"/>
<evidence type="ECO:0000313" key="3">
    <source>
        <dbReference type="Proteomes" id="UP000515734"/>
    </source>
</evidence>
<organism evidence="2 3">
    <name type="scientific">Mycolicibacterium litorale</name>
    <dbReference type="NCBI Taxonomy" id="758802"/>
    <lineage>
        <taxon>Bacteria</taxon>
        <taxon>Bacillati</taxon>
        <taxon>Actinomycetota</taxon>
        <taxon>Actinomycetes</taxon>
        <taxon>Mycobacteriales</taxon>
        <taxon>Mycobacteriaceae</taxon>
        <taxon>Mycolicibacterium</taxon>
    </lineage>
</organism>
<gene>
    <name evidence="2" type="ORF">NIIDNTM18_16590</name>
</gene>
<dbReference type="InterPro" id="IPR011322">
    <property type="entry name" value="N-reg_PII-like_a/b"/>
</dbReference>
<dbReference type="Gene3D" id="3.30.70.120">
    <property type="match status" value="3"/>
</dbReference>
<dbReference type="AlphaFoldDB" id="A0A6S6P444"/>
<dbReference type="SUPFAM" id="SSF54913">
    <property type="entry name" value="GlnB-like"/>
    <property type="match status" value="3"/>
</dbReference>
<evidence type="ECO:0000256" key="1">
    <source>
        <dbReference type="ARBA" id="ARBA00010554"/>
    </source>
</evidence>
<dbReference type="Pfam" id="PF02641">
    <property type="entry name" value="DUF190"/>
    <property type="match status" value="3"/>
</dbReference>
<dbReference type="EMBL" id="AP023287">
    <property type="protein sequence ID" value="BCI52381.1"/>
    <property type="molecule type" value="Genomic_DNA"/>
</dbReference>
<dbReference type="InterPro" id="IPR003793">
    <property type="entry name" value="UPF0166"/>
</dbReference>
<name>A0A6S6P444_9MYCO</name>
<evidence type="ECO:0000313" key="2">
    <source>
        <dbReference type="EMBL" id="BCI52381.1"/>
    </source>
</evidence>
<dbReference type="RefSeq" id="WP_185295209.1">
    <property type="nucleotide sequence ID" value="NZ_AP023287.1"/>
</dbReference>
<dbReference type="InterPro" id="IPR015867">
    <property type="entry name" value="N-reg_PII/ATP_PRibTrfase_C"/>
</dbReference>
<accession>A0A6S6P444</accession>
<dbReference type="Proteomes" id="UP000515734">
    <property type="component" value="Chromosome"/>
</dbReference>
<protein>
    <recommendedName>
        <fullName evidence="4">DUF190 domain-containing protein</fullName>
    </recommendedName>
</protein>
<reference evidence="2 3" key="1">
    <citation type="submission" date="2020-07" db="EMBL/GenBank/DDBJ databases">
        <title>Complete genome sequence of Mycolicibacterium litorale like strain isolated from cardiac implantable electronic device infection.</title>
        <authorList>
            <person name="Fukano H."/>
            <person name="Miyama H."/>
            <person name="Hoshino Y."/>
        </authorList>
    </citation>
    <scope>NUCLEOTIDE SEQUENCE [LARGE SCALE GENOMIC DNA]</scope>
    <source>
        <strain evidence="2 3">NIIDNTM18</strain>
    </source>
</reference>
<dbReference type="PANTHER" id="PTHR35983">
    <property type="entry name" value="UPF0166 PROTEIN TM_0021"/>
    <property type="match status" value="1"/>
</dbReference>
<dbReference type="PANTHER" id="PTHR35983:SF1">
    <property type="entry name" value="UPF0166 PROTEIN TM_0021"/>
    <property type="match status" value="1"/>
</dbReference>
<comment type="similarity">
    <text evidence="1">Belongs to the UPF0166 family.</text>
</comment>
<sequence>MTGELLRSTAYFGERQRSGDRFTADALLDLYTAAPVVASVVIRGIAGFGPRHDLRSDVTLSGSEDPPLAVTAVGPAETIRRLASETARLLPRGLVTLESVRSADAPLPATPSVTLTAYVPRGRRVSGAPAYVAVGDVFRRHRFRAAIAYLGVDGIAGGRRRRAVFFGRNLDVPAVVVGTGPTDRAVAAVDDLRSMSAVQLLTVETVTTRTPPVAPLPDPEVRRKLTVQTCATTRYDGVPVHRALVDRLREVHRTAGVTVLRGVWGFDGDAATLTDSVLRVGRRVPVTTIAVDTPERIATSLAVVDALTAGRAVVTVGPVVDAVSVDRDTM</sequence>